<dbReference type="AlphaFoldDB" id="A0A3N2Q761"/>
<dbReference type="CDD" id="cd02440">
    <property type="entry name" value="AdoMet_MTases"/>
    <property type="match status" value="1"/>
</dbReference>
<dbReference type="PANTHER" id="PTHR43591:SF31">
    <property type="entry name" value="LAEA-LIKE, PUTATIVE (AFU_ORTHOLOGUE AFUA_8G01930)-RELATED"/>
    <property type="match status" value="1"/>
</dbReference>
<dbReference type="Pfam" id="PF13489">
    <property type="entry name" value="Methyltransf_23"/>
    <property type="match status" value="1"/>
</dbReference>
<dbReference type="GO" id="GO:0032259">
    <property type="term" value="P:methylation"/>
    <property type="evidence" value="ECO:0007669"/>
    <property type="project" value="UniProtKB-KW"/>
</dbReference>
<dbReference type="GO" id="GO:0008168">
    <property type="term" value="F:methyltransferase activity"/>
    <property type="evidence" value="ECO:0007669"/>
    <property type="project" value="UniProtKB-KW"/>
</dbReference>
<comment type="similarity">
    <text evidence="1">Belongs to the methyltransferase superfamily. LaeA methyltransferase family.</text>
</comment>
<dbReference type="OrthoDB" id="2013972at2759"/>
<sequence>GSQTTSLASSIARYRVENGRTYHSYKDGSYILPNDDGENERLVSDLQHHICLLTFDGRLYTCPAGRDKPLRRVLDAGCGTGIWAIDMADEHPEAEVIGVDLSPIQPSFVPPNLSFYVDDLEAEWTYNTPFDLVYMRLLMGSITDWDRLFRQAYDNLAPGGWIELLDAMYPMQCDDATCPPTKACWQWGDYMNEAAKKLGRSLDSAEENKNKLVQAGFANVTEAVYKWPINPWAKHPKYKEIGMWNLENVVGGLSGLSLALFTRVLGWTVEELELFLVDVRRDMKDTNIHGYWKM</sequence>
<evidence type="ECO:0000313" key="2">
    <source>
        <dbReference type="EMBL" id="ROT42582.1"/>
    </source>
</evidence>
<feature type="non-terminal residue" evidence="2">
    <location>
        <position position="1"/>
    </location>
</feature>
<dbReference type="SUPFAM" id="SSF53335">
    <property type="entry name" value="S-adenosyl-L-methionine-dependent methyltransferases"/>
    <property type="match status" value="1"/>
</dbReference>
<dbReference type="Proteomes" id="UP000272025">
    <property type="component" value="Unassembled WGS sequence"/>
</dbReference>
<keyword evidence="3" id="KW-1185">Reference proteome</keyword>
<accession>A0A3N2Q761</accession>
<dbReference type="EMBL" id="ML119051">
    <property type="protein sequence ID" value="ROT42582.1"/>
    <property type="molecule type" value="Genomic_DNA"/>
</dbReference>
<name>A0A3N2Q761_SODAK</name>
<protein>
    <submittedName>
        <fullName evidence="2">S-adenosyl-L-methionine-dependent methyltransferase</fullName>
    </submittedName>
</protein>
<dbReference type="InterPro" id="IPR029063">
    <property type="entry name" value="SAM-dependent_MTases_sf"/>
</dbReference>
<keyword evidence="2" id="KW-0808">Transferase</keyword>
<evidence type="ECO:0000313" key="3">
    <source>
        <dbReference type="Proteomes" id="UP000272025"/>
    </source>
</evidence>
<evidence type="ECO:0000256" key="1">
    <source>
        <dbReference type="ARBA" id="ARBA00038158"/>
    </source>
</evidence>
<proteinExistence type="inferred from homology"/>
<dbReference type="Gene3D" id="3.40.50.150">
    <property type="entry name" value="Vaccinia Virus protein VP39"/>
    <property type="match status" value="1"/>
</dbReference>
<dbReference type="STRING" id="1314773.A0A3N2Q761"/>
<dbReference type="PANTHER" id="PTHR43591">
    <property type="entry name" value="METHYLTRANSFERASE"/>
    <property type="match status" value="1"/>
</dbReference>
<dbReference type="GeneID" id="39576046"/>
<reference evidence="2 3" key="1">
    <citation type="journal article" date="2018" name="Mol. Ecol.">
        <title>The obligate alkalophilic soda-lake fungus Sodiomyces alkalinus has shifted to a protein diet.</title>
        <authorList>
            <person name="Grum-Grzhimaylo A.A."/>
            <person name="Falkoski D.L."/>
            <person name="van den Heuvel J."/>
            <person name="Valero-Jimenez C.A."/>
            <person name="Min B."/>
            <person name="Choi I.G."/>
            <person name="Lipzen A."/>
            <person name="Daum C.G."/>
            <person name="Aanen D.K."/>
            <person name="Tsang A."/>
            <person name="Henrissat B."/>
            <person name="Bilanenko E.N."/>
            <person name="de Vries R.P."/>
            <person name="van Kan J.A.L."/>
            <person name="Grigoriev I.V."/>
            <person name="Debets A.J.M."/>
        </authorList>
    </citation>
    <scope>NUCLEOTIDE SEQUENCE [LARGE SCALE GENOMIC DNA]</scope>
    <source>
        <strain evidence="2 3">F11</strain>
    </source>
</reference>
<dbReference type="RefSeq" id="XP_028470388.1">
    <property type="nucleotide sequence ID" value="XM_028607568.1"/>
</dbReference>
<gene>
    <name evidence="2" type="ORF">SODALDRAFT_267733</name>
</gene>
<keyword evidence="2" id="KW-0489">Methyltransferase</keyword>
<organism evidence="2 3">
    <name type="scientific">Sodiomyces alkalinus (strain CBS 110278 / VKM F-3762 / F11)</name>
    <name type="common">Alkaliphilic filamentous fungus</name>
    <dbReference type="NCBI Taxonomy" id="1314773"/>
    <lineage>
        <taxon>Eukaryota</taxon>
        <taxon>Fungi</taxon>
        <taxon>Dikarya</taxon>
        <taxon>Ascomycota</taxon>
        <taxon>Pezizomycotina</taxon>
        <taxon>Sordariomycetes</taxon>
        <taxon>Hypocreomycetidae</taxon>
        <taxon>Glomerellales</taxon>
        <taxon>Plectosphaerellaceae</taxon>
        <taxon>Sodiomyces</taxon>
    </lineage>
</organism>